<comment type="caution">
    <text evidence="2">The sequence shown here is derived from an EMBL/GenBank/DDBJ whole genome shotgun (WGS) entry which is preliminary data.</text>
</comment>
<dbReference type="RefSeq" id="WP_035690161.1">
    <property type="nucleotide sequence ID" value="NZ_JPRL01000005.1"/>
</dbReference>
<protein>
    <recommendedName>
        <fullName evidence="1">DUF2007 domain-containing protein</fullName>
    </recommendedName>
</protein>
<reference evidence="2 3" key="1">
    <citation type="submission" date="2014-07" db="EMBL/GenBank/DDBJ databases">
        <title>Genome of Flavobacterium reichenbachii LMG 25512.</title>
        <authorList>
            <person name="Stropko S.J."/>
            <person name="Pipes S.E."/>
            <person name="Newman J.D."/>
        </authorList>
    </citation>
    <scope>NUCLEOTIDE SEQUENCE [LARGE SCALE GENOMIC DNA]</scope>
    <source>
        <strain evidence="2 3">LMG 25512</strain>
    </source>
</reference>
<name>A0A085ZD84_9FLAO</name>
<evidence type="ECO:0000313" key="3">
    <source>
        <dbReference type="Proteomes" id="UP000028715"/>
    </source>
</evidence>
<gene>
    <name evidence="2" type="ORF">IW19_24210</name>
</gene>
<dbReference type="Pfam" id="PF09413">
    <property type="entry name" value="DUF2007"/>
    <property type="match status" value="1"/>
</dbReference>
<dbReference type="STRING" id="362418.IW19_24210"/>
<dbReference type="eggNOG" id="ENOG503330M">
    <property type="taxonomic scope" value="Bacteria"/>
</dbReference>
<dbReference type="InterPro" id="IPR018551">
    <property type="entry name" value="DUF2007"/>
</dbReference>
<organism evidence="2 3">
    <name type="scientific">Flavobacterium reichenbachii</name>
    <dbReference type="NCBI Taxonomy" id="362418"/>
    <lineage>
        <taxon>Bacteria</taxon>
        <taxon>Pseudomonadati</taxon>
        <taxon>Bacteroidota</taxon>
        <taxon>Flavobacteriia</taxon>
        <taxon>Flavobacteriales</taxon>
        <taxon>Flavobacteriaceae</taxon>
        <taxon>Flavobacterium</taxon>
    </lineage>
</organism>
<feature type="domain" description="DUF2007" evidence="1">
    <location>
        <begin position="7"/>
        <end position="68"/>
    </location>
</feature>
<dbReference type="EMBL" id="JPRL01000005">
    <property type="protein sequence ID" value="KFF02398.1"/>
    <property type="molecule type" value="Genomic_DNA"/>
</dbReference>
<keyword evidence="3" id="KW-1185">Reference proteome</keyword>
<accession>A0A085ZD84</accession>
<evidence type="ECO:0000259" key="1">
    <source>
        <dbReference type="Pfam" id="PF09413"/>
    </source>
</evidence>
<proteinExistence type="predicted"/>
<dbReference type="AlphaFoldDB" id="A0A085ZD84"/>
<sequence>MGLMKVFSGSEILAIALQERLQEAGVETVKKDNIQSARLGGFGQTDLAVEVFIQETDFAKANPVIEDFRMSI</sequence>
<evidence type="ECO:0000313" key="2">
    <source>
        <dbReference type="EMBL" id="KFF02398.1"/>
    </source>
</evidence>
<dbReference type="Proteomes" id="UP000028715">
    <property type="component" value="Unassembled WGS sequence"/>
</dbReference>
<dbReference type="OrthoDB" id="1372890at2"/>